<dbReference type="AlphaFoldDB" id="A9NUU6"/>
<accession>A9NUU6</accession>
<dbReference type="EMBL" id="EF085099">
    <property type="protein sequence ID" value="ABK24407.1"/>
    <property type="molecule type" value="mRNA"/>
</dbReference>
<organism evidence="1">
    <name type="scientific">Picea sitchensis</name>
    <name type="common">Sitka spruce</name>
    <name type="synonym">Pinus sitchensis</name>
    <dbReference type="NCBI Taxonomy" id="3332"/>
    <lineage>
        <taxon>Eukaryota</taxon>
        <taxon>Viridiplantae</taxon>
        <taxon>Streptophyta</taxon>
        <taxon>Embryophyta</taxon>
        <taxon>Tracheophyta</taxon>
        <taxon>Spermatophyta</taxon>
        <taxon>Pinopsida</taxon>
        <taxon>Pinidae</taxon>
        <taxon>Conifers I</taxon>
        <taxon>Pinales</taxon>
        <taxon>Pinaceae</taxon>
        <taxon>Picea</taxon>
    </lineage>
</organism>
<proteinExistence type="evidence at transcript level"/>
<name>A9NUU6_PICSI</name>
<protein>
    <submittedName>
        <fullName evidence="1">Uncharacterized protein</fullName>
    </submittedName>
</protein>
<sequence length="57" mass="6484">MLHFFNGSKASCIYPLDACCLFNHNFYWNFPIILRNGVRTGALSGYEFPQYGYVVAG</sequence>
<reference evidence="1" key="1">
    <citation type="journal article" date="2008" name="BMC Genomics">
        <title>A conifer genomics resource of 200,000 spruce (Picea spp.) ESTs and 6,464 high-quality, sequence-finished full-length cDNAs for Sitka spruce (Picea sitchensis).</title>
        <authorList>
            <person name="Ralph S.G."/>
            <person name="Chun H.J."/>
            <person name="Kolosova N."/>
            <person name="Cooper D."/>
            <person name="Oddy C."/>
            <person name="Ritland C.E."/>
            <person name="Kirkpatrick R."/>
            <person name="Moore R."/>
            <person name="Barber S."/>
            <person name="Holt R.A."/>
            <person name="Jones S.J."/>
            <person name="Marra M.A."/>
            <person name="Douglas C.J."/>
            <person name="Ritland K."/>
            <person name="Bohlmann J."/>
        </authorList>
    </citation>
    <scope>NUCLEOTIDE SEQUENCE</scope>
    <source>
        <tissue evidence="1">Bark</tissue>
    </source>
</reference>
<evidence type="ECO:0000313" key="1">
    <source>
        <dbReference type="EMBL" id="ABK24407.1"/>
    </source>
</evidence>